<dbReference type="Proteomes" id="UP000838756">
    <property type="component" value="Unassembled WGS sequence"/>
</dbReference>
<dbReference type="AlphaFoldDB" id="A0A8S4QLZ5"/>
<protein>
    <submittedName>
        <fullName evidence="1">Jg6638 protein</fullName>
    </submittedName>
</protein>
<organism evidence="1 2">
    <name type="scientific">Pararge aegeria aegeria</name>
    <dbReference type="NCBI Taxonomy" id="348720"/>
    <lineage>
        <taxon>Eukaryota</taxon>
        <taxon>Metazoa</taxon>
        <taxon>Ecdysozoa</taxon>
        <taxon>Arthropoda</taxon>
        <taxon>Hexapoda</taxon>
        <taxon>Insecta</taxon>
        <taxon>Pterygota</taxon>
        <taxon>Neoptera</taxon>
        <taxon>Endopterygota</taxon>
        <taxon>Lepidoptera</taxon>
        <taxon>Glossata</taxon>
        <taxon>Ditrysia</taxon>
        <taxon>Papilionoidea</taxon>
        <taxon>Nymphalidae</taxon>
        <taxon>Satyrinae</taxon>
        <taxon>Satyrini</taxon>
        <taxon>Parargina</taxon>
        <taxon>Pararge</taxon>
    </lineage>
</organism>
<feature type="non-terminal residue" evidence="1">
    <location>
        <position position="1"/>
    </location>
</feature>
<gene>
    <name evidence="1" type="primary">jg6638</name>
    <name evidence="1" type="ORF">PAEG_LOCUS3685</name>
</gene>
<sequence>SGDSNSWMYLSSLWRPVNAYSGNLSQFMRDSSVLAAKRGRMLVLVSVEHPWLFRKMDNIHRLE</sequence>
<name>A0A8S4QLZ5_9NEOP</name>
<comment type="caution">
    <text evidence="1">The sequence shown here is derived from an EMBL/GenBank/DDBJ whole genome shotgun (WGS) entry which is preliminary data.</text>
</comment>
<keyword evidence="2" id="KW-1185">Reference proteome</keyword>
<proteinExistence type="predicted"/>
<accession>A0A8S4QLZ5</accession>
<evidence type="ECO:0000313" key="2">
    <source>
        <dbReference type="Proteomes" id="UP000838756"/>
    </source>
</evidence>
<evidence type="ECO:0000313" key="1">
    <source>
        <dbReference type="EMBL" id="CAH2215553.1"/>
    </source>
</evidence>
<reference evidence="1" key="1">
    <citation type="submission" date="2022-03" db="EMBL/GenBank/DDBJ databases">
        <authorList>
            <person name="Lindestad O."/>
        </authorList>
    </citation>
    <scope>NUCLEOTIDE SEQUENCE</scope>
</reference>
<dbReference type="EMBL" id="CAKXAJ010011983">
    <property type="protein sequence ID" value="CAH2215553.1"/>
    <property type="molecule type" value="Genomic_DNA"/>
</dbReference>